<feature type="compositionally biased region" description="Polar residues" evidence="9">
    <location>
        <begin position="631"/>
        <end position="641"/>
    </location>
</feature>
<feature type="compositionally biased region" description="Acidic residues" evidence="9">
    <location>
        <begin position="553"/>
        <end position="564"/>
    </location>
</feature>
<dbReference type="Pfam" id="PF04442">
    <property type="entry name" value="CtaG_Cox11"/>
    <property type="match status" value="1"/>
</dbReference>
<dbReference type="Gene3D" id="1.25.10.10">
    <property type="entry name" value="Leucine-rich Repeat Variant"/>
    <property type="match status" value="3"/>
</dbReference>
<reference evidence="12 13" key="1">
    <citation type="submission" date="2020-04" db="EMBL/GenBank/DDBJ databases">
        <title>Perkinsus olseni comparative genomics.</title>
        <authorList>
            <person name="Bogema D.R."/>
        </authorList>
    </citation>
    <scope>NUCLEOTIDE SEQUENCE [LARGE SCALE GENOMIC DNA]</scope>
    <source>
        <strain evidence="12">00978-12</strain>
    </source>
</reference>
<dbReference type="SUPFAM" id="SSF110111">
    <property type="entry name" value="Ctag/Cox11"/>
    <property type="match status" value="1"/>
</dbReference>
<dbReference type="GO" id="GO:0051010">
    <property type="term" value="F:microtubule plus-end binding"/>
    <property type="evidence" value="ECO:0007669"/>
    <property type="project" value="InterPro"/>
</dbReference>
<dbReference type="OrthoDB" id="434569at2759"/>
<comment type="function">
    <text evidence="1">Exerts its effect at some terminal stage of cytochrome c oxidase synthesis, probably by being involved in the insertion of the copper B into subunit I.</text>
</comment>
<feature type="compositionally biased region" description="Polar residues" evidence="9">
    <location>
        <begin position="536"/>
        <end position="545"/>
    </location>
</feature>
<dbReference type="EMBL" id="JABANP010000001">
    <property type="protein sequence ID" value="KAF4697675.1"/>
    <property type="molecule type" value="Genomic_DNA"/>
</dbReference>
<evidence type="ECO:0000259" key="11">
    <source>
        <dbReference type="SMART" id="SM01349"/>
    </source>
</evidence>
<keyword evidence="7 10" id="KW-0472">Membrane</keyword>
<feature type="region of interest" description="Disordered" evidence="9">
    <location>
        <begin position="302"/>
        <end position="339"/>
    </location>
</feature>
<dbReference type="GO" id="GO:0005856">
    <property type="term" value="C:cytoskeleton"/>
    <property type="evidence" value="ECO:0007669"/>
    <property type="project" value="UniProtKB-SubCell"/>
</dbReference>
<feature type="region of interest" description="Disordered" evidence="9">
    <location>
        <begin position="1338"/>
        <end position="1467"/>
    </location>
</feature>
<feature type="region of interest" description="Disordered" evidence="9">
    <location>
        <begin position="379"/>
        <end position="453"/>
    </location>
</feature>
<gene>
    <name evidence="12" type="ORF">FOZ60_000027</name>
</gene>
<dbReference type="PANTHER" id="PTHR12609">
    <property type="entry name" value="MICROTUBULE ASSOCIATED PROTEIN XMAP215"/>
    <property type="match status" value="1"/>
</dbReference>
<protein>
    <recommendedName>
        <fullName evidence="11">TOG domain-containing protein</fullName>
    </recommendedName>
</protein>
<evidence type="ECO:0000256" key="1">
    <source>
        <dbReference type="ARBA" id="ARBA00004007"/>
    </source>
</evidence>
<feature type="compositionally biased region" description="Low complexity" evidence="9">
    <location>
        <begin position="379"/>
        <end position="390"/>
    </location>
</feature>
<dbReference type="GO" id="GO:0061863">
    <property type="term" value="F:microtubule plus end polymerase"/>
    <property type="evidence" value="ECO:0007669"/>
    <property type="project" value="InterPro"/>
</dbReference>
<dbReference type="GO" id="GO:0046785">
    <property type="term" value="P:microtubule polymerization"/>
    <property type="evidence" value="ECO:0007669"/>
    <property type="project" value="InterPro"/>
</dbReference>
<sequence>MSTMFNFLERPYQVRIWLQYEASSVASVEGVQLFRREEAFGNREVGVPYLCELGGVKIRHLGRAFATEAPTASRVHGSGRWRKHAPDGGSGSWLYGKVKKETDKRTRSVNTSFLWLSSGVFMFGMCFVAVPLYDMYCKSTGQGSTGGAIIKITFAGAVQSTLKWDFYPEQRSVYTVRMRGGGQLSRLLSPPLVQVTPGETALAFFRAKNRTNKPIIGMSTYHMLPLEAGLYFNKIQCFCFDEQLLGPHEEVDMPVFFFIDPDIMDDRRMDTVDEITLTYLFGPTQSEIPDEYEDLQQEIQTRKLGQPTTAMPAILPADRPDPNRAMASSSSSSTSALPDASVAGAVAGLDENTSGAANSTDHNNDTALPAGEALKEILRTPSRPSPGGRRSSQRRHSHSGTPVEREERVRGSSVMDLVRNFESTIKKKARRPPLQPMLSERSKPVAKGDDSDDTSAFLRQVKSAAAEGRSGIRVRSWKEAIVSAEIPEGGEEQAVAVTATAEVGEVDATVDSTEPEGSDGAVEREERTPERDVEVSCTSSHNQEWATPFGGPEEAEGGEQEQEGEVCTAAVAASRPQGRLIGRVPSGRDAEGSVVPGPEEEKEEEKPVVTEVPEEDRKEEAVACTPGEGKQTASVERTPGSTRAAVPRQSTGKKSARRNSTPVASTAKTPGEGNFPAAAPTPAHPVAECCQDAAAEAGCTQTPIPPVDAEEVTQKEGTPRSVRVPTPKPSAVMGDDPAITPPPSKQNSPVKSPSEEVRDPVGLPTDGADAGPQAPPMPPPISTGGGIPPDVMAEAAAPADPDYSSMTLEERLKDKRWQVRLSAYTEIDRLFTDEGVEDKQKAAAAVELLVDRASVVTSETNPRSQEGACKAIAACTHGANFSLGPFLPGLLEKYLAGNQKIHTCAVECLAKAIEGQEGLAKGKLSSVESPEPFEAVVAVCEHTRGLLNPPKGKKMPSKGIINKQISGCLAALTSLLEAFGMTVVPPKEFLGLAVEACGSTDRGIRSLLVELYRWLPDVEACGNGLADNQMKEFKTRCERLGECQPKAATRFAYGATLATGGAAGGAASGAVAQSTEDAAYDMLQPQDIFKMLPKDFVSQVTSAAKWNDKRNAIAQLTALAKKHKKMILGESAPSVVQCLMKVVKLDQNIPVATEACRWALPRSGSEEGPTSQCSLRGGQRSPRVRCPHSRMLLLTMLTKVKEKNAGVLRQATGCIDALLKYQSLSLDSRLVEDLAGVINDKNPIGRREVLGICSRALPFVSADLLLPMAETVLLPCLDESDKAVREAACSLGDLILTRDDSLQGVILAKLHTMTAARRKAIEEKMKCLKVVSTPMSSAATAAAKPSVPSVRTGSTPASGQGSRVREISVESTASRRVRGLPGSRASGSTNRANAKPGVARRTPLESPAAALPCGPTPTAVTPTAAASGKGSGRGMMAPRPAIPRATSRPRGRPGAAGPASGGSVQRPAGSLLRQATLTSSSSTLETGAALGVELVPAAGSRLRRQHNEKHSMWPVEDIPEALVSALHHQWNQNVNTQDACSALLLQKMFAPRGAFAEFVTAIDFWADYYRTVDDSEKPLLDEILDLLAKWCTWLLSTCKDNPQVWKSMLDLLDALPLTERECHVLIPALLERMGHKMAAFREALVSAKAMVPMLINCIQTSKNKKSVADCLELLIGVLTQHQGTVTTGRAVKDVGRVLMSLYNDKDAAVREFAQTAIGHFVRSTGTEETIPRLREILMEPGFPLKQDHRNALNSKFDRWLLEKGGGGDCSINDDANSSSLSRIQAPTGGRRMPAPTGIARPVAGHRRALTRVGAPMQSAAALPAPPPSSEAPARLVTSTVVSPPHNTTQGRLPKQSQPQGTMKARGLPPPSMREAAPVPAATTEGEQRGSSPVKMSTCLSAESSTSGLPIEQHSVASSSMEACSMMDSSSLRVPGVSVEYPPTHQGRVSGGSDWSLPSATPAEELTSVCEALLRGGDAAAAADRTGSIAELSKKTKELGESDPRQMLRHCDAFLNAAACAVELTLIARHGADVEDSERVLDLANFLATSATALDECTSTSIKTFLRALLVSLSDREFRHKHYADWQRANMAVVTAMSNAETTIVYKALLELSREDERKEQLRVLITRCIDKLNRNLRNYLVPQHRKDCEVRTFRLLQVVQDHIHKLFVESRHTSRELIESGSMGDISPGGAVGPSSAAITSDDSIKRIVQTVCQIVGFAEVGEYMGVYVNDSDERQGWKNLMRDAEEQGRRNSDANASDRPVAG</sequence>
<keyword evidence="8" id="KW-0206">Cytoskeleton</keyword>
<feature type="compositionally biased region" description="Low complexity" evidence="9">
    <location>
        <begin position="1443"/>
        <end position="1463"/>
    </location>
</feature>
<dbReference type="GO" id="GO:0005507">
    <property type="term" value="F:copper ion binding"/>
    <property type="evidence" value="ECO:0007669"/>
    <property type="project" value="InterPro"/>
</dbReference>
<dbReference type="GO" id="GO:0030951">
    <property type="term" value="P:establishment or maintenance of microtubule cytoskeleton polarity"/>
    <property type="evidence" value="ECO:0007669"/>
    <property type="project" value="InterPro"/>
</dbReference>
<dbReference type="Proteomes" id="UP000541610">
    <property type="component" value="Unassembled WGS sequence"/>
</dbReference>
<feature type="region of interest" description="Disordered" evidence="9">
    <location>
        <begin position="2239"/>
        <end position="2264"/>
    </location>
</feature>
<feature type="compositionally biased region" description="Low complexity" evidence="9">
    <location>
        <begin position="325"/>
        <end position="339"/>
    </location>
</feature>
<dbReference type="GO" id="GO:0007051">
    <property type="term" value="P:spindle organization"/>
    <property type="evidence" value="ECO:0007669"/>
    <property type="project" value="InterPro"/>
</dbReference>
<feature type="compositionally biased region" description="Polar residues" evidence="9">
    <location>
        <begin position="1773"/>
        <end position="1784"/>
    </location>
</feature>
<dbReference type="SMART" id="SM01349">
    <property type="entry name" value="TOG"/>
    <property type="match status" value="3"/>
</dbReference>
<feature type="compositionally biased region" description="Basic and acidic residues" evidence="9">
    <location>
        <begin position="440"/>
        <end position="449"/>
    </location>
</feature>
<feature type="region of interest" description="Disordered" evidence="9">
    <location>
        <begin position="1772"/>
        <end position="1798"/>
    </location>
</feature>
<dbReference type="InterPro" id="IPR016024">
    <property type="entry name" value="ARM-type_fold"/>
</dbReference>
<feature type="compositionally biased region" description="Low complexity" evidence="9">
    <location>
        <begin position="1416"/>
        <end position="1426"/>
    </location>
</feature>
<feature type="region of interest" description="Disordered" evidence="9">
    <location>
        <begin position="1163"/>
        <end position="1182"/>
    </location>
</feature>
<dbReference type="InterPro" id="IPR034085">
    <property type="entry name" value="TOG"/>
</dbReference>
<feature type="domain" description="TOG" evidence="11">
    <location>
        <begin position="1081"/>
        <end position="1334"/>
    </location>
</feature>
<evidence type="ECO:0000256" key="9">
    <source>
        <dbReference type="SAM" id="MobiDB-lite"/>
    </source>
</evidence>
<evidence type="ECO:0000256" key="4">
    <source>
        <dbReference type="ARBA" id="ARBA00022490"/>
    </source>
</evidence>
<feature type="compositionally biased region" description="Low complexity" evidence="9">
    <location>
        <begin position="1338"/>
        <end position="1350"/>
    </location>
</feature>
<comment type="caution">
    <text evidence="12">The sequence shown here is derived from an EMBL/GenBank/DDBJ whole genome shotgun (WGS) entry which is preliminary data.</text>
</comment>
<feature type="compositionally biased region" description="Polar residues" evidence="9">
    <location>
        <begin position="1888"/>
        <end position="1907"/>
    </location>
</feature>
<organism evidence="12 13">
    <name type="scientific">Perkinsus olseni</name>
    <name type="common">Perkinsus atlanticus</name>
    <dbReference type="NCBI Taxonomy" id="32597"/>
    <lineage>
        <taxon>Eukaryota</taxon>
        <taxon>Sar</taxon>
        <taxon>Alveolata</taxon>
        <taxon>Perkinsozoa</taxon>
        <taxon>Perkinsea</taxon>
        <taxon>Perkinsida</taxon>
        <taxon>Perkinsidae</taxon>
        <taxon>Perkinsus</taxon>
    </lineage>
</organism>
<dbReference type="InterPro" id="IPR048491">
    <property type="entry name" value="XMAP215_CLASP_TOG"/>
</dbReference>
<dbReference type="InterPro" id="IPR023471">
    <property type="entry name" value="CtaG/Cox11_dom_sf"/>
</dbReference>
<feature type="transmembrane region" description="Helical" evidence="10">
    <location>
        <begin position="113"/>
        <end position="133"/>
    </location>
</feature>
<evidence type="ECO:0000256" key="5">
    <source>
        <dbReference type="ARBA" id="ARBA00022692"/>
    </source>
</evidence>
<feature type="domain" description="TOG" evidence="11">
    <location>
        <begin position="794"/>
        <end position="1046"/>
    </location>
</feature>
<feature type="region of interest" description="Disordered" evidence="9">
    <location>
        <begin position="699"/>
        <end position="789"/>
    </location>
</feature>
<comment type="subcellular location">
    <subcellularLocation>
        <location evidence="3">Cytoplasm</location>
        <location evidence="3">Cytoskeleton</location>
    </subcellularLocation>
    <subcellularLocation>
        <location evidence="2">Mitochondrion inner membrane</location>
        <topology evidence="2">Single-pass membrane protein</topology>
        <orientation evidence="2">Intermembrane side</orientation>
    </subcellularLocation>
</comment>
<keyword evidence="5 10" id="KW-0812">Transmembrane</keyword>
<dbReference type="InterPro" id="IPR011989">
    <property type="entry name" value="ARM-like"/>
</dbReference>
<feature type="compositionally biased region" description="Basic and acidic residues" evidence="9">
    <location>
        <begin position="2239"/>
        <end position="2253"/>
    </location>
</feature>
<dbReference type="FunFam" id="2.60.370.10:FF:000001">
    <property type="entry name" value="COX11 cytochrome c oxidase assembly homolog"/>
    <property type="match status" value="1"/>
</dbReference>
<feature type="compositionally biased region" description="Polar residues" evidence="9">
    <location>
        <begin position="1840"/>
        <end position="1860"/>
    </location>
</feature>
<feature type="compositionally biased region" description="Basic and acidic residues" evidence="9">
    <location>
        <begin position="521"/>
        <end position="534"/>
    </location>
</feature>
<evidence type="ECO:0000256" key="2">
    <source>
        <dbReference type="ARBA" id="ARBA00004243"/>
    </source>
</evidence>
<evidence type="ECO:0000256" key="3">
    <source>
        <dbReference type="ARBA" id="ARBA00004245"/>
    </source>
</evidence>
<dbReference type="Gene3D" id="2.60.370.10">
    <property type="entry name" value="Ctag/Cox11"/>
    <property type="match status" value="1"/>
</dbReference>
<keyword evidence="4" id="KW-0963">Cytoplasm</keyword>
<evidence type="ECO:0000313" key="13">
    <source>
        <dbReference type="Proteomes" id="UP000541610"/>
    </source>
</evidence>
<feature type="region of interest" description="Disordered" evidence="9">
    <location>
        <begin position="509"/>
        <end position="684"/>
    </location>
</feature>
<evidence type="ECO:0000256" key="6">
    <source>
        <dbReference type="ARBA" id="ARBA00022989"/>
    </source>
</evidence>
<dbReference type="SUPFAM" id="SSF48371">
    <property type="entry name" value="ARM repeat"/>
    <property type="match status" value="1"/>
</dbReference>
<proteinExistence type="predicted"/>
<dbReference type="GO" id="GO:0005743">
    <property type="term" value="C:mitochondrial inner membrane"/>
    <property type="evidence" value="ECO:0007669"/>
    <property type="project" value="UniProtKB-SubCell"/>
</dbReference>
<evidence type="ECO:0000256" key="10">
    <source>
        <dbReference type="SAM" id="Phobius"/>
    </source>
</evidence>
<feature type="compositionally biased region" description="Polar residues" evidence="9">
    <location>
        <begin position="1351"/>
        <end position="1361"/>
    </location>
</feature>
<feature type="domain" description="TOG" evidence="11">
    <location>
        <begin position="1529"/>
        <end position="1751"/>
    </location>
</feature>
<evidence type="ECO:0000313" key="12">
    <source>
        <dbReference type="EMBL" id="KAF4697675.1"/>
    </source>
</evidence>
<dbReference type="InterPro" id="IPR007533">
    <property type="entry name" value="Cyt_c_oxidase_assmbl_CtaG"/>
</dbReference>
<dbReference type="Pfam" id="PF21041">
    <property type="entry name" value="XMAP215_CLASP_TOG"/>
    <property type="match status" value="1"/>
</dbReference>
<dbReference type="InterPro" id="IPR045110">
    <property type="entry name" value="XMAP215"/>
</dbReference>
<feature type="region of interest" description="Disordered" evidence="9">
    <location>
        <begin position="1840"/>
        <end position="1915"/>
    </location>
</feature>
<name>A0A7J6PNM0_PEROL</name>
<evidence type="ECO:0000256" key="7">
    <source>
        <dbReference type="ARBA" id="ARBA00023136"/>
    </source>
</evidence>
<evidence type="ECO:0000256" key="8">
    <source>
        <dbReference type="ARBA" id="ARBA00023212"/>
    </source>
</evidence>
<keyword evidence="6 10" id="KW-1133">Transmembrane helix</keyword>
<accession>A0A7J6PNM0</accession>
<feature type="compositionally biased region" description="Polar residues" evidence="9">
    <location>
        <begin position="648"/>
        <end position="668"/>
    </location>
</feature>